<dbReference type="InterPro" id="IPR036465">
    <property type="entry name" value="vWFA_dom_sf"/>
</dbReference>
<dbReference type="PROSITE" id="PS50234">
    <property type="entry name" value="VWFA"/>
    <property type="match status" value="1"/>
</dbReference>
<proteinExistence type="predicted"/>
<keyword evidence="3" id="KW-1185">Reference proteome</keyword>
<dbReference type="InterPro" id="IPR002035">
    <property type="entry name" value="VWF_A"/>
</dbReference>
<dbReference type="AlphaFoldDB" id="A0A835IDY9"/>
<dbReference type="EMBL" id="JADFTS010000003">
    <property type="protein sequence ID" value="KAF9616066.1"/>
    <property type="molecule type" value="Genomic_DNA"/>
</dbReference>
<sequence length="752" mass="82972">MAEEFIKSVEDGIKLSKRVYVGKDRNISAPKPIISMDQNVYLPTALMVYAVISDPGIVDNPDVPSYQPHVHGRCDPPALIPLQMNNIQVEADCYFDTAFVNMSGSWRLHCVMGSRSCDCRIAIPMGEEGSILGVEVEISGRAYSTQLISMEGQSDIDKIAKLEDGGFLKPHIYTLTIPKVDGGSNISIRASWSQKLLYDAGQFSLIIPFDFPEFVTPAGKKIAKREKIELNVNLGTAVEVLCKTTSHPLKEIRRQVGKLGFLYEADVMTWSNANFNISYAVSSSYTSGGLLLQSPSVHDLDQRDIFCLYLFPGNNNRIKVFRKQVVFLVDTSESMRGTPLENVKSALNLALLKLSSDDSFNIIAFNAETYMFSSSLERATKETIEKAIQWMTINFIAGGGTNILLPMNKAMNMLSKTSDSIPLIFLVTDGSVEDERHICDVMKSQLADRGPFSPRISTFGIGKFCNHYFLQMLALIGQGYYDAAFDLDSVEVRMQRLFTRASNTVLANITVDNFEHLQELEAYPSHIPDLLSGSPLIVYGRYCGNFPDLLKARGTVADMSNFDIDLKVQRAKDIPLEKVSVKKQIDLLTAQAWISQSKQLEDKVTKMSVQFGFPSEYTHMILLQTVGGKRAMQSIDVQKIPNKVDLQKLVESKDRKITFLKGTGIGFGNLVATADNVPPGFGESRLPELAGEVFAKAASSCCSKLGNCCCCMCCIRTCSRMNDQCAIAITQLCTALACLGCLSCCSLCCSDD</sequence>
<accession>A0A835IDY9</accession>
<dbReference type="Gene3D" id="3.40.50.410">
    <property type="entry name" value="von Willebrand factor, type A domain"/>
    <property type="match status" value="1"/>
</dbReference>
<dbReference type="Pfam" id="PF13768">
    <property type="entry name" value="VWA_3"/>
    <property type="match status" value="1"/>
</dbReference>
<feature type="domain" description="VWFA" evidence="1">
    <location>
        <begin position="324"/>
        <end position="501"/>
    </location>
</feature>
<organism evidence="2 3">
    <name type="scientific">Coptis chinensis</name>
    <dbReference type="NCBI Taxonomy" id="261450"/>
    <lineage>
        <taxon>Eukaryota</taxon>
        <taxon>Viridiplantae</taxon>
        <taxon>Streptophyta</taxon>
        <taxon>Embryophyta</taxon>
        <taxon>Tracheophyta</taxon>
        <taxon>Spermatophyta</taxon>
        <taxon>Magnoliopsida</taxon>
        <taxon>Ranunculales</taxon>
        <taxon>Ranunculaceae</taxon>
        <taxon>Coptidoideae</taxon>
        <taxon>Coptis</taxon>
    </lineage>
</organism>
<evidence type="ECO:0000313" key="3">
    <source>
        <dbReference type="Proteomes" id="UP000631114"/>
    </source>
</evidence>
<dbReference type="Proteomes" id="UP000631114">
    <property type="component" value="Unassembled WGS sequence"/>
</dbReference>
<gene>
    <name evidence="2" type="ORF">IFM89_028532</name>
</gene>
<dbReference type="OrthoDB" id="1729737at2759"/>
<reference evidence="2 3" key="1">
    <citation type="submission" date="2020-10" db="EMBL/GenBank/DDBJ databases">
        <title>The Coptis chinensis genome and diversification of protoberbering-type alkaloids.</title>
        <authorList>
            <person name="Wang B."/>
            <person name="Shu S."/>
            <person name="Song C."/>
            <person name="Liu Y."/>
        </authorList>
    </citation>
    <scope>NUCLEOTIDE SEQUENCE [LARGE SCALE GENOMIC DNA]</scope>
    <source>
        <strain evidence="2">HL-2020</strain>
        <tissue evidence="2">Leaf</tissue>
    </source>
</reference>
<evidence type="ECO:0000313" key="2">
    <source>
        <dbReference type="EMBL" id="KAF9616066.1"/>
    </source>
</evidence>
<dbReference type="SMART" id="SM00327">
    <property type="entry name" value="VWA"/>
    <property type="match status" value="1"/>
</dbReference>
<evidence type="ECO:0000259" key="1">
    <source>
        <dbReference type="PROSITE" id="PS50234"/>
    </source>
</evidence>
<dbReference type="CDD" id="cd01461">
    <property type="entry name" value="vWA_interalpha_trypsin_inhibitor"/>
    <property type="match status" value="1"/>
</dbReference>
<protein>
    <recommendedName>
        <fullName evidence="1">VWFA domain-containing protein</fullName>
    </recommendedName>
</protein>
<comment type="caution">
    <text evidence="2">The sequence shown here is derived from an EMBL/GenBank/DDBJ whole genome shotgun (WGS) entry which is preliminary data.</text>
</comment>
<name>A0A835IDY9_9MAGN</name>
<dbReference type="PANTHER" id="PTHR46503:SF1">
    <property type="entry name" value="INTER-ALPHA-TRYPSIN INHIBITOR HEAVY CHAIN-LIKE PROTEIN"/>
    <property type="match status" value="1"/>
</dbReference>
<dbReference type="SUPFAM" id="SSF53300">
    <property type="entry name" value="vWA-like"/>
    <property type="match status" value="1"/>
</dbReference>
<dbReference type="PANTHER" id="PTHR46503">
    <property type="entry name" value="INTER-ALPHA-TRYPSIN INHIBITOR HEAVY CHAIN-LIKE PROTEIN"/>
    <property type="match status" value="1"/>
</dbReference>